<evidence type="ECO:0000256" key="1">
    <source>
        <dbReference type="ARBA" id="ARBA00004496"/>
    </source>
</evidence>
<dbReference type="InterPro" id="IPR004107">
    <property type="entry name" value="Integrase_SAM-like_N"/>
</dbReference>
<organism evidence="12 13">
    <name type="scientific">Candidatus Methylacidiphilum fumarolicum</name>
    <dbReference type="NCBI Taxonomy" id="591154"/>
    <lineage>
        <taxon>Bacteria</taxon>
        <taxon>Pseudomonadati</taxon>
        <taxon>Verrucomicrobiota</taxon>
        <taxon>Methylacidiphilae</taxon>
        <taxon>Methylacidiphilales</taxon>
        <taxon>Methylacidiphilaceae</taxon>
        <taxon>Methylacidiphilum (ex Ratnadevi et al. 2023)</taxon>
    </lineage>
</organism>
<dbReference type="PROSITE" id="PS51900">
    <property type="entry name" value="CB"/>
    <property type="match status" value="1"/>
</dbReference>
<comment type="subcellular location">
    <subcellularLocation>
        <location evidence="1 9">Cytoplasm</location>
    </subcellularLocation>
</comment>
<comment type="function">
    <text evidence="9">Site-specific tyrosine recombinase, which acts by catalyzing the cutting and rejoining of the recombining DNA molecules. The XerC-XerD complex is essential to convert dimers of the bacterial chromosome into monomers to permit their segregation at cell division. It also contributes to the segregational stability of plasmids.</text>
</comment>
<protein>
    <recommendedName>
        <fullName evidence="9">Tyrosine recombinase XerC</fullName>
    </recommendedName>
</protein>
<dbReference type="InterPro" id="IPR002104">
    <property type="entry name" value="Integrase_catalytic"/>
</dbReference>
<dbReference type="PROSITE" id="PS51898">
    <property type="entry name" value="TYR_RECOMBINASE"/>
    <property type="match status" value="1"/>
</dbReference>
<feature type="active site" evidence="9">
    <location>
        <position position="271"/>
    </location>
</feature>
<keyword evidence="5 9" id="KW-0229">DNA integration</keyword>
<evidence type="ECO:0000256" key="8">
    <source>
        <dbReference type="ARBA" id="ARBA00023306"/>
    </source>
</evidence>
<evidence type="ECO:0000256" key="3">
    <source>
        <dbReference type="ARBA" id="ARBA00022618"/>
    </source>
</evidence>
<comment type="similarity">
    <text evidence="9">Belongs to the 'phage' integrase family. XerC subfamily.</text>
</comment>
<dbReference type="Pfam" id="PF02899">
    <property type="entry name" value="Phage_int_SAM_1"/>
    <property type="match status" value="1"/>
</dbReference>
<reference evidence="12" key="1">
    <citation type="submission" date="2023-03" db="EMBL/GenBank/DDBJ databases">
        <authorList>
            <person name="Cremers G."/>
            <person name="Picone N."/>
        </authorList>
    </citation>
    <scope>NUCLEOTIDE SEQUENCE</scope>
    <source>
        <strain evidence="12">Sample_alias</strain>
    </source>
</reference>
<evidence type="ECO:0000313" key="13">
    <source>
        <dbReference type="Proteomes" id="UP001161497"/>
    </source>
</evidence>
<dbReference type="CDD" id="cd00798">
    <property type="entry name" value="INT_XerDC_C"/>
    <property type="match status" value="1"/>
</dbReference>
<keyword evidence="4 9" id="KW-0159">Chromosome partition</keyword>
<feature type="domain" description="Core-binding (CB)" evidence="11">
    <location>
        <begin position="20"/>
        <end position="103"/>
    </location>
</feature>
<evidence type="ECO:0000259" key="11">
    <source>
        <dbReference type="PROSITE" id="PS51900"/>
    </source>
</evidence>
<evidence type="ECO:0000256" key="9">
    <source>
        <dbReference type="HAMAP-Rule" id="MF_01808"/>
    </source>
</evidence>
<keyword evidence="8 9" id="KW-0131">Cell cycle</keyword>
<dbReference type="HAMAP" id="MF_01808">
    <property type="entry name" value="Recomb_XerC_XerD"/>
    <property type="match status" value="1"/>
</dbReference>
<comment type="subunit">
    <text evidence="9">Forms a cyclic heterotetrameric complex composed of two molecules of XerC and two molecules of XerD.</text>
</comment>
<dbReference type="Gene3D" id="1.10.443.10">
    <property type="entry name" value="Intergrase catalytic core"/>
    <property type="match status" value="1"/>
</dbReference>
<dbReference type="Gene3D" id="1.10.150.130">
    <property type="match status" value="1"/>
</dbReference>
<dbReference type="EMBL" id="OX458932">
    <property type="protein sequence ID" value="CAI9086352.1"/>
    <property type="molecule type" value="Genomic_DNA"/>
</dbReference>
<keyword evidence="13" id="KW-1185">Reference proteome</keyword>
<name>A0ABN8XLD5_9BACT</name>
<feature type="active site" evidence="9">
    <location>
        <position position="179"/>
    </location>
</feature>
<accession>A0ABN8XLD5</accession>
<feature type="active site" evidence="9">
    <location>
        <position position="268"/>
    </location>
</feature>
<dbReference type="InterPro" id="IPR010998">
    <property type="entry name" value="Integrase_recombinase_N"/>
</dbReference>
<evidence type="ECO:0000256" key="2">
    <source>
        <dbReference type="ARBA" id="ARBA00022490"/>
    </source>
</evidence>
<gene>
    <name evidence="9 12" type="primary">xerC</name>
    <name evidence="12" type="ORF">MFUM_2033</name>
</gene>
<evidence type="ECO:0000256" key="4">
    <source>
        <dbReference type="ARBA" id="ARBA00022829"/>
    </source>
</evidence>
<dbReference type="SUPFAM" id="SSF47823">
    <property type="entry name" value="lambda integrase-like, N-terminal domain"/>
    <property type="match status" value="1"/>
</dbReference>
<keyword evidence="3 9" id="KW-0132">Cell division</keyword>
<dbReference type="RefSeq" id="WP_228343218.1">
    <property type="nucleotide sequence ID" value="NZ_JAHXRZ010000009.1"/>
</dbReference>
<feature type="active site" description="O-(3'-phospho-DNA)-tyrosine intermediate" evidence="9">
    <location>
        <position position="303"/>
    </location>
</feature>
<dbReference type="Pfam" id="PF00589">
    <property type="entry name" value="Phage_integrase"/>
    <property type="match status" value="1"/>
</dbReference>
<keyword evidence="6 9" id="KW-0238">DNA-binding</keyword>
<evidence type="ECO:0000256" key="7">
    <source>
        <dbReference type="ARBA" id="ARBA00023172"/>
    </source>
</evidence>
<evidence type="ECO:0000256" key="5">
    <source>
        <dbReference type="ARBA" id="ARBA00022908"/>
    </source>
</evidence>
<dbReference type="InterPro" id="IPR044068">
    <property type="entry name" value="CB"/>
</dbReference>
<keyword evidence="2 9" id="KW-0963">Cytoplasm</keyword>
<evidence type="ECO:0000313" key="12">
    <source>
        <dbReference type="EMBL" id="CAI9086352.1"/>
    </source>
</evidence>
<feature type="active site" evidence="9">
    <location>
        <position position="203"/>
    </location>
</feature>
<dbReference type="InterPro" id="IPR023009">
    <property type="entry name" value="Tyrosine_recombinase_XerC/XerD"/>
</dbReference>
<dbReference type="PANTHER" id="PTHR30349:SF77">
    <property type="entry name" value="TYROSINE RECOMBINASE XERC"/>
    <property type="match status" value="1"/>
</dbReference>
<proteinExistence type="inferred from homology"/>
<evidence type="ECO:0000256" key="6">
    <source>
        <dbReference type="ARBA" id="ARBA00023125"/>
    </source>
</evidence>
<dbReference type="InterPro" id="IPR013762">
    <property type="entry name" value="Integrase-like_cat_sf"/>
</dbReference>
<dbReference type="Proteomes" id="UP001161497">
    <property type="component" value="Chromosome"/>
</dbReference>
<dbReference type="PANTHER" id="PTHR30349">
    <property type="entry name" value="PHAGE INTEGRASE-RELATED"/>
    <property type="match status" value="1"/>
</dbReference>
<dbReference type="SUPFAM" id="SSF56349">
    <property type="entry name" value="DNA breaking-rejoining enzymes"/>
    <property type="match status" value="1"/>
</dbReference>
<evidence type="ECO:0000259" key="10">
    <source>
        <dbReference type="PROSITE" id="PS51898"/>
    </source>
</evidence>
<dbReference type="InterPro" id="IPR011010">
    <property type="entry name" value="DNA_brk_join_enz"/>
</dbReference>
<sequence length="323" mass="37571">MIEKRTVSMAVEKEKGLLSPEIAESLKKFILYLSEKNFSSYTLRNYGQALTEFFSWGKWQSCREIGKEECRSYLYFLSKKPDLKNSSIRLRFAALRSFFKFYYQHQEQGKESPLSSLSLPKLYRTLPRYLSLEQIRALLDAPRQKWEKEKEKGTKSKWKEWQWKRDQAWLETLYGGGIRVGELCALKKKNFFPAELALLVKGKRKKERFCIIGEVATAAICDYLNVCPYESDFLFVSSRGKPLTPRFFQLALKEYLMIAGLDQSISPHKLRHTFATHLLEGGADLRSIQELLGHSHLSTTQIYTSVSAEHLRASYQRAHPRAQ</sequence>
<feature type="domain" description="Tyr recombinase" evidence="10">
    <location>
        <begin position="125"/>
        <end position="316"/>
    </location>
</feature>
<dbReference type="InterPro" id="IPR050090">
    <property type="entry name" value="Tyrosine_recombinase_XerCD"/>
</dbReference>
<feature type="active site" evidence="9">
    <location>
        <position position="294"/>
    </location>
</feature>
<keyword evidence="7 9" id="KW-0233">DNA recombination</keyword>